<feature type="transmembrane region" description="Helical" evidence="1">
    <location>
        <begin position="42"/>
        <end position="72"/>
    </location>
</feature>
<reference evidence="2 3" key="1">
    <citation type="submission" date="2016-05" db="EMBL/GenBank/DDBJ databases">
        <title>First whole genome sequencing of Entamoeba histolytica HM1:IMSS-clone-6.</title>
        <authorList>
            <person name="Mukherjee Avik.K."/>
            <person name="Izumyama S."/>
            <person name="Nakada-Tsukui K."/>
            <person name="Nozaki T."/>
        </authorList>
    </citation>
    <scope>NUCLEOTIDE SEQUENCE [LARGE SCALE GENOMIC DNA]</scope>
    <source>
        <strain evidence="2 3">HM1:IMSS clone 6</strain>
    </source>
</reference>
<comment type="caution">
    <text evidence="2">The sequence shown here is derived from an EMBL/GenBank/DDBJ whole genome shotgun (WGS) entry which is preliminary data.</text>
</comment>
<dbReference type="VEuPathDB" id="AmoebaDB:EHI_023290"/>
<dbReference type="OMA" id="TRALEWC"/>
<evidence type="ECO:0000313" key="3">
    <source>
        <dbReference type="Proteomes" id="UP000078387"/>
    </source>
</evidence>
<evidence type="ECO:0000313" key="2">
    <source>
        <dbReference type="EMBL" id="GAT92340.1"/>
    </source>
</evidence>
<protein>
    <recommendedName>
        <fullName evidence="4">Transmembrane protein</fullName>
    </recommendedName>
</protein>
<sequence>MIFQQLLEKSNTLVQIFKEKNIQYSIVEQSLPHHRFSPDQYLILYFSLCIFTSVVNQTLFLSLSISICILFLTNKVFHYLEFILTLLKPFNSQSYVACFSSYNGYFVNEDYLNPWKPTTLIYCHLHPLNKQSLLLVLHIGILILPFIGIIHGEIGEKLRIVISVIFFFISCFFDIPRIDTINQVFSCQLLFSIMELIPQTPINMNIVFAFVAGNQVNTKMVQNLILIYDPSFIFYVSSSDDIKISQTHGYWEIPYQPISVPLQPLHCSDRQNQLFESCDFLNQKHQQNLNILFHHHARYSINPFISRAQVHFIIQRGHHKCKHNILIVDGQLILYLQSFARYLVSVLQEISTFQK</sequence>
<keyword evidence="1" id="KW-1133">Transmembrane helix</keyword>
<proteinExistence type="predicted"/>
<gene>
    <name evidence="2" type="ORF">CL6EHI_023290</name>
</gene>
<dbReference type="VEuPathDB" id="AmoebaDB:EHI8A_002890"/>
<evidence type="ECO:0000256" key="1">
    <source>
        <dbReference type="SAM" id="Phobius"/>
    </source>
</evidence>
<dbReference type="Proteomes" id="UP000078387">
    <property type="component" value="Unassembled WGS sequence"/>
</dbReference>
<feature type="transmembrane region" description="Helical" evidence="1">
    <location>
        <begin position="158"/>
        <end position="175"/>
    </location>
</feature>
<dbReference type="VEuPathDB" id="AmoebaDB:EHI7A_004580"/>
<evidence type="ECO:0008006" key="4">
    <source>
        <dbReference type="Google" id="ProtNLM"/>
    </source>
</evidence>
<dbReference type="EMBL" id="BDEQ01000001">
    <property type="protein sequence ID" value="GAT92340.1"/>
    <property type="molecule type" value="Genomic_DNA"/>
</dbReference>
<keyword evidence="1" id="KW-0812">Transmembrane</keyword>
<dbReference type="VEuPathDB" id="AmoebaDB:EHI5A_014650"/>
<keyword evidence="1" id="KW-0472">Membrane</keyword>
<dbReference type="AlphaFoldDB" id="A0A5K1UTT6"/>
<accession>A0A5K1UTT6</accession>
<organism evidence="2 3">
    <name type="scientific">Entamoeba histolytica</name>
    <dbReference type="NCBI Taxonomy" id="5759"/>
    <lineage>
        <taxon>Eukaryota</taxon>
        <taxon>Amoebozoa</taxon>
        <taxon>Evosea</taxon>
        <taxon>Archamoebae</taxon>
        <taxon>Mastigamoebida</taxon>
        <taxon>Entamoebidae</taxon>
        <taxon>Entamoeba</taxon>
    </lineage>
</organism>
<feature type="transmembrane region" description="Helical" evidence="1">
    <location>
        <begin position="133"/>
        <end position="152"/>
    </location>
</feature>
<dbReference type="VEuPathDB" id="AmoebaDB:KM1_006390"/>
<name>A0A5K1UTT6_ENTHI</name>